<organism evidence="1 2">
    <name type="scientific">Sporomusa ovata</name>
    <dbReference type="NCBI Taxonomy" id="2378"/>
    <lineage>
        <taxon>Bacteria</taxon>
        <taxon>Bacillati</taxon>
        <taxon>Bacillota</taxon>
        <taxon>Negativicutes</taxon>
        <taxon>Selenomonadales</taxon>
        <taxon>Sporomusaceae</taxon>
        <taxon>Sporomusa</taxon>
    </lineage>
</organism>
<dbReference type="PANTHER" id="PTHR34986">
    <property type="entry name" value="EVOLVED BETA-GALACTOSIDASE SUBUNIT BETA"/>
    <property type="match status" value="1"/>
</dbReference>
<gene>
    <name evidence="1" type="ORF">SpAn4DRAFT_4953</name>
</gene>
<dbReference type="InterPro" id="IPR004375">
    <property type="entry name" value="NanQ/TabA/YiaL"/>
</dbReference>
<reference evidence="2" key="1">
    <citation type="submission" date="2015-03" db="EMBL/GenBank/DDBJ databases">
        <authorList>
            <person name="Nijsse Bart"/>
        </authorList>
    </citation>
    <scope>NUCLEOTIDE SEQUENCE [LARGE SCALE GENOMIC DNA]</scope>
</reference>
<keyword evidence="2" id="KW-1185">Reference proteome</keyword>
<dbReference type="Proteomes" id="UP000049855">
    <property type="component" value="Unassembled WGS sequence"/>
</dbReference>
<dbReference type="PANTHER" id="PTHR34986:SF1">
    <property type="entry name" value="PROTEIN YIAL"/>
    <property type="match status" value="1"/>
</dbReference>
<protein>
    <submittedName>
        <fullName evidence="1">Protein yjgK</fullName>
    </submittedName>
</protein>
<accession>A0A0U1KWX4</accession>
<sequence>MIFGHISTLAADVPHLHKTLVKGLEYLAKTDLAALPKGKYEIEGKGIYVAINEYETQPREVRRAEAHVDYLDIQYIISGQETVAYSLLTANNEVLADELAANDVIFYKTVQQETDLAMTEGMYAIFFPWDVHRPNCILNKAATVKKAVVKIKMSLLK</sequence>
<dbReference type="GO" id="GO:0005829">
    <property type="term" value="C:cytosol"/>
    <property type="evidence" value="ECO:0007669"/>
    <property type="project" value="TreeGrafter"/>
</dbReference>
<evidence type="ECO:0000313" key="1">
    <source>
        <dbReference type="EMBL" id="CQR71891.1"/>
    </source>
</evidence>
<dbReference type="InterPro" id="IPR037012">
    <property type="entry name" value="NanQ/TabA/YiaL_sf"/>
</dbReference>
<dbReference type="Gene3D" id="2.60.120.370">
    <property type="entry name" value="YhcH/YjgK/YiaL"/>
    <property type="match status" value="1"/>
</dbReference>
<evidence type="ECO:0000313" key="2">
    <source>
        <dbReference type="Proteomes" id="UP000049855"/>
    </source>
</evidence>
<dbReference type="RefSeq" id="WP_021166888.1">
    <property type="nucleotide sequence ID" value="NZ_CTRP01000006.1"/>
</dbReference>
<dbReference type="Pfam" id="PF04074">
    <property type="entry name" value="DUF386"/>
    <property type="match status" value="1"/>
</dbReference>
<dbReference type="AlphaFoldDB" id="A0A0U1KWX4"/>
<dbReference type="EMBL" id="CTRP01000006">
    <property type="protein sequence ID" value="CQR71891.1"/>
    <property type="molecule type" value="Genomic_DNA"/>
</dbReference>
<dbReference type="NCBIfam" id="TIGR00022">
    <property type="entry name" value="YhcH/YjgK/YiaL family protein"/>
    <property type="match status" value="1"/>
</dbReference>
<proteinExistence type="predicted"/>
<dbReference type="SUPFAM" id="SSF51197">
    <property type="entry name" value="Clavaminate synthase-like"/>
    <property type="match status" value="1"/>
</dbReference>
<name>A0A0U1KWX4_9FIRM</name>